<dbReference type="EMBL" id="CQQC01001071">
    <property type="protein sequence ID" value="CNV61372.1"/>
    <property type="molecule type" value="Genomic_DNA"/>
</dbReference>
<protein>
    <submittedName>
        <fullName evidence="2">Uncharacterized protein</fullName>
    </submittedName>
</protein>
<dbReference type="AlphaFoldDB" id="A0A655A5J9"/>
<reference evidence="4 5" key="1">
    <citation type="submission" date="2015-03" db="EMBL/GenBank/DDBJ databases">
        <authorList>
            <consortium name="Pathogen Informatics"/>
        </authorList>
    </citation>
    <scope>NUCLEOTIDE SEQUENCE [LARGE SCALE GENOMIC DNA]</scope>
    <source>
        <strain evidence="2 5">Bir 185</strain>
        <strain evidence="3 4">D00501624</strain>
    </source>
</reference>
<dbReference type="Proteomes" id="UP000039217">
    <property type="component" value="Unassembled WGS sequence"/>
</dbReference>
<evidence type="ECO:0000313" key="2">
    <source>
        <dbReference type="EMBL" id="CKR99596.1"/>
    </source>
</evidence>
<accession>A0A655A5J9</accession>
<feature type="region of interest" description="Disordered" evidence="1">
    <location>
        <begin position="1"/>
        <end position="41"/>
    </location>
</feature>
<evidence type="ECO:0000313" key="3">
    <source>
        <dbReference type="EMBL" id="CNV61372.1"/>
    </source>
</evidence>
<dbReference type="EMBL" id="CNFT01000601">
    <property type="protein sequence ID" value="CKR99596.1"/>
    <property type="molecule type" value="Genomic_DNA"/>
</dbReference>
<name>A0A655A5J9_MYCTX</name>
<evidence type="ECO:0000313" key="4">
    <source>
        <dbReference type="Proteomes" id="UP000039217"/>
    </source>
</evidence>
<organism evidence="2 5">
    <name type="scientific">Mycobacterium tuberculosis</name>
    <dbReference type="NCBI Taxonomy" id="1773"/>
    <lineage>
        <taxon>Bacteria</taxon>
        <taxon>Bacillati</taxon>
        <taxon>Actinomycetota</taxon>
        <taxon>Actinomycetes</taxon>
        <taxon>Mycobacteriales</taxon>
        <taxon>Mycobacteriaceae</taxon>
        <taxon>Mycobacterium</taxon>
        <taxon>Mycobacterium tuberculosis complex</taxon>
    </lineage>
</organism>
<gene>
    <name evidence="3" type="ORF">ERS007661_02809</name>
    <name evidence="2" type="ORF">ERS027659_02493</name>
</gene>
<proteinExistence type="predicted"/>
<sequence length="41" mass="4066">MAAPPVSPGTGTLCPRGAGTANSRNGHTFSFPVNIKPSVLG</sequence>
<dbReference type="Proteomes" id="UP000050164">
    <property type="component" value="Unassembled WGS sequence"/>
</dbReference>
<evidence type="ECO:0000313" key="5">
    <source>
        <dbReference type="Proteomes" id="UP000050164"/>
    </source>
</evidence>
<evidence type="ECO:0000256" key="1">
    <source>
        <dbReference type="SAM" id="MobiDB-lite"/>
    </source>
</evidence>